<name>A0A8J9W9F1_9NEOP</name>
<evidence type="ECO:0000313" key="2">
    <source>
        <dbReference type="EMBL" id="CAH0729957.1"/>
    </source>
</evidence>
<evidence type="ECO:0000256" key="1">
    <source>
        <dbReference type="SAM" id="MobiDB-lite"/>
    </source>
</evidence>
<feature type="compositionally biased region" description="Basic and acidic residues" evidence="1">
    <location>
        <begin position="1"/>
        <end position="22"/>
    </location>
</feature>
<dbReference type="Proteomes" id="UP000838878">
    <property type="component" value="Chromosome 8"/>
</dbReference>
<feature type="region of interest" description="Disordered" evidence="1">
    <location>
        <begin position="364"/>
        <end position="395"/>
    </location>
</feature>
<feature type="compositionally biased region" description="Low complexity" evidence="1">
    <location>
        <begin position="95"/>
        <end position="108"/>
    </location>
</feature>
<proteinExistence type="predicted"/>
<sequence length="414" mass="46136">MSQSADEARAARIQKYKEERRKQLTARTATLFSANVTERRPRKGAGRSPLEDTVTNLKSSSELNLNTASTSVPIRTTRTSRLRAAAANNSDSCQSPKKSNRSSSVLSLLEEEKNKSPKTAKIVDRDKTRINSNRRQSHEKENLKIATTSFLEKENGAIRSKLKHSSNKNILEKDKSNFLVSSPKGKIVDEKNFLKLDEKQKRISLTDDSKISSVNDEDKSINVDDILNDILSDKNLSNSLEKDRFEDIYNDLIEDKSNEIQVDVLRGDNKLENELKSSHSNSYIPIKESVAINKVDKVKNENGVVPKLVKSEVGLLGAVCVRKVERFSELLSNLCSPCEADILFEDILVENGINGANASRAKAPECTPPCRRAQPRVTSTPKRVNDARAQPNDADGKSPFAKLFVIAKQDCEHC</sequence>
<dbReference type="EMBL" id="OV170228">
    <property type="protein sequence ID" value="CAH0729957.1"/>
    <property type="molecule type" value="Genomic_DNA"/>
</dbReference>
<protein>
    <submittedName>
        <fullName evidence="2">Uncharacterized protein</fullName>
    </submittedName>
</protein>
<feature type="region of interest" description="Disordered" evidence="1">
    <location>
        <begin position="1"/>
        <end position="120"/>
    </location>
</feature>
<feature type="compositionally biased region" description="Polar residues" evidence="1">
    <location>
        <begin position="53"/>
        <end position="74"/>
    </location>
</feature>
<feature type="compositionally biased region" description="Polar residues" evidence="1">
    <location>
        <begin position="25"/>
        <end position="36"/>
    </location>
</feature>
<organism evidence="2 3">
    <name type="scientific">Brenthis ino</name>
    <name type="common">lesser marbled fritillary</name>
    <dbReference type="NCBI Taxonomy" id="405034"/>
    <lineage>
        <taxon>Eukaryota</taxon>
        <taxon>Metazoa</taxon>
        <taxon>Ecdysozoa</taxon>
        <taxon>Arthropoda</taxon>
        <taxon>Hexapoda</taxon>
        <taxon>Insecta</taxon>
        <taxon>Pterygota</taxon>
        <taxon>Neoptera</taxon>
        <taxon>Endopterygota</taxon>
        <taxon>Lepidoptera</taxon>
        <taxon>Glossata</taxon>
        <taxon>Ditrysia</taxon>
        <taxon>Papilionoidea</taxon>
        <taxon>Nymphalidae</taxon>
        <taxon>Heliconiinae</taxon>
        <taxon>Argynnini</taxon>
        <taxon>Brenthis</taxon>
    </lineage>
</organism>
<dbReference type="OrthoDB" id="7484329at2759"/>
<feature type="non-terminal residue" evidence="2">
    <location>
        <position position="414"/>
    </location>
</feature>
<accession>A0A8J9W9F1</accession>
<feature type="compositionally biased region" description="Low complexity" evidence="1">
    <location>
        <begin position="75"/>
        <end position="87"/>
    </location>
</feature>
<evidence type="ECO:0000313" key="3">
    <source>
        <dbReference type="Proteomes" id="UP000838878"/>
    </source>
</evidence>
<gene>
    <name evidence="2" type="ORF">BINO364_LOCUS14991</name>
</gene>
<keyword evidence="3" id="KW-1185">Reference proteome</keyword>
<reference evidence="2" key="1">
    <citation type="submission" date="2021-12" db="EMBL/GenBank/DDBJ databases">
        <authorList>
            <person name="Martin H S."/>
        </authorList>
    </citation>
    <scope>NUCLEOTIDE SEQUENCE</scope>
</reference>
<dbReference type="AlphaFoldDB" id="A0A8J9W9F1"/>
<feature type="compositionally biased region" description="Basic and acidic residues" evidence="1">
    <location>
        <begin position="110"/>
        <end position="120"/>
    </location>
</feature>